<protein>
    <submittedName>
        <fullName evidence="1">Uncharacterized protein</fullName>
    </submittedName>
</protein>
<dbReference type="AlphaFoldDB" id="I7MAK0"/>
<dbReference type="Proteomes" id="UP000009168">
    <property type="component" value="Unassembled WGS sequence"/>
</dbReference>
<accession>I7MAK0</accession>
<dbReference type="EMBL" id="GG662443">
    <property type="protein sequence ID" value="EAS04741.1"/>
    <property type="molecule type" value="Genomic_DNA"/>
</dbReference>
<dbReference type="InParanoid" id="I7MAK0"/>
<dbReference type="RefSeq" id="XP_001024986.1">
    <property type="nucleotide sequence ID" value="XM_001024986.1"/>
</dbReference>
<reference evidence="2" key="1">
    <citation type="journal article" date="2006" name="PLoS Biol.">
        <title>Macronuclear genome sequence of the ciliate Tetrahymena thermophila, a model eukaryote.</title>
        <authorList>
            <person name="Eisen J.A."/>
            <person name="Coyne R.S."/>
            <person name="Wu M."/>
            <person name="Wu D."/>
            <person name="Thiagarajan M."/>
            <person name="Wortman J.R."/>
            <person name="Badger J.H."/>
            <person name="Ren Q."/>
            <person name="Amedeo P."/>
            <person name="Jones K.M."/>
            <person name="Tallon L.J."/>
            <person name="Delcher A.L."/>
            <person name="Salzberg S.L."/>
            <person name="Silva J.C."/>
            <person name="Haas B.J."/>
            <person name="Majoros W.H."/>
            <person name="Farzad M."/>
            <person name="Carlton J.M."/>
            <person name="Smith R.K. Jr."/>
            <person name="Garg J."/>
            <person name="Pearlman R.E."/>
            <person name="Karrer K.M."/>
            <person name="Sun L."/>
            <person name="Manning G."/>
            <person name="Elde N.C."/>
            <person name="Turkewitz A.P."/>
            <person name="Asai D.J."/>
            <person name="Wilkes D.E."/>
            <person name="Wang Y."/>
            <person name="Cai H."/>
            <person name="Collins K."/>
            <person name="Stewart B.A."/>
            <person name="Lee S.R."/>
            <person name="Wilamowska K."/>
            <person name="Weinberg Z."/>
            <person name="Ruzzo W.L."/>
            <person name="Wloga D."/>
            <person name="Gaertig J."/>
            <person name="Frankel J."/>
            <person name="Tsao C.-C."/>
            <person name="Gorovsky M.A."/>
            <person name="Keeling P.J."/>
            <person name="Waller R.F."/>
            <person name="Patron N.J."/>
            <person name="Cherry J.M."/>
            <person name="Stover N.A."/>
            <person name="Krieger C.J."/>
            <person name="del Toro C."/>
            <person name="Ryder H.F."/>
            <person name="Williamson S.C."/>
            <person name="Barbeau R.A."/>
            <person name="Hamilton E.P."/>
            <person name="Orias E."/>
        </authorList>
    </citation>
    <scope>NUCLEOTIDE SEQUENCE [LARGE SCALE GENOMIC DNA]</scope>
    <source>
        <strain evidence="2">SB210</strain>
    </source>
</reference>
<sequence>MNQINYSDYNVDLILSTEKNTNKRNLIKINGKYYFQIRNIYEDNLENNDEANYCEDIQIEENGSYAKIVSLNDLYNICKYFQLKDEVAAVLIFQFLKFQKIDEILILFFEQSDKKDVLKFIQKHNHMVLS</sequence>
<keyword evidence="2" id="KW-1185">Reference proteome</keyword>
<organism evidence="1 2">
    <name type="scientific">Tetrahymena thermophila (strain SB210)</name>
    <dbReference type="NCBI Taxonomy" id="312017"/>
    <lineage>
        <taxon>Eukaryota</taxon>
        <taxon>Sar</taxon>
        <taxon>Alveolata</taxon>
        <taxon>Ciliophora</taxon>
        <taxon>Intramacronucleata</taxon>
        <taxon>Oligohymenophorea</taxon>
        <taxon>Hymenostomatida</taxon>
        <taxon>Tetrahymenina</taxon>
        <taxon>Tetrahymenidae</taxon>
        <taxon>Tetrahymena</taxon>
    </lineage>
</organism>
<evidence type="ECO:0000313" key="1">
    <source>
        <dbReference type="EMBL" id="EAS04741.1"/>
    </source>
</evidence>
<evidence type="ECO:0000313" key="2">
    <source>
        <dbReference type="Proteomes" id="UP000009168"/>
    </source>
</evidence>
<dbReference type="GeneID" id="7845267"/>
<dbReference type="KEGG" id="tet:TTHERM_00242630"/>
<gene>
    <name evidence="1" type="ORF">TTHERM_00242630</name>
</gene>
<dbReference type="HOGENOM" id="CLU_1942320_0_0_1"/>
<name>I7MAK0_TETTS</name>
<proteinExistence type="predicted"/>